<dbReference type="SMART" id="SM00967">
    <property type="entry name" value="SpoU_sub_bind"/>
    <property type="match status" value="1"/>
</dbReference>
<dbReference type="InterPro" id="IPR013123">
    <property type="entry name" value="SpoU_subst-bd"/>
</dbReference>
<dbReference type="Pfam" id="PF22435">
    <property type="entry name" value="MRM3-like_sub_bind"/>
    <property type="match status" value="1"/>
</dbReference>
<dbReference type="InterPro" id="IPR051259">
    <property type="entry name" value="rRNA_Methyltransferase"/>
</dbReference>
<dbReference type="AlphaFoldDB" id="A0A1I1RXX8"/>
<evidence type="ECO:0000256" key="1">
    <source>
        <dbReference type="ARBA" id="ARBA00007228"/>
    </source>
</evidence>
<dbReference type="STRING" id="910347.SAMN05421773_11471"/>
<reference evidence="5 6" key="1">
    <citation type="submission" date="2016-10" db="EMBL/GenBank/DDBJ databases">
        <authorList>
            <person name="de Groot N.N."/>
        </authorList>
    </citation>
    <scope>NUCLEOTIDE SEQUENCE [LARGE SCALE GENOMIC DNA]</scope>
    <source>
        <strain evidence="5 6">CGMCC 4.5739</strain>
    </source>
</reference>
<dbReference type="GO" id="GO:0005737">
    <property type="term" value="C:cytoplasm"/>
    <property type="evidence" value="ECO:0007669"/>
    <property type="project" value="UniProtKB-ARBA"/>
</dbReference>
<dbReference type="GO" id="GO:0008173">
    <property type="term" value="F:RNA methyltransferase activity"/>
    <property type="evidence" value="ECO:0007669"/>
    <property type="project" value="InterPro"/>
</dbReference>
<dbReference type="SUPFAM" id="SSF75217">
    <property type="entry name" value="alpha/beta knot"/>
    <property type="match status" value="1"/>
</dbReference>
<dbReference type="GO" id="GO:0006396">
    <property type="term" value="P:RNA processing"/>
    <property type="evidence" value="ECO:0007669"/>
    <property type="project" value="InterPro"/>
</dbReference>
<dbReference type="Gene3D" id="3.40.1280.10">
    <property type="match status" value="1"/>
</dbReference>
<dbReference type="InterPro" id="IPR029026">
    <property type="entry name" value="tRNA_m1G_MTases_N"/>
</dbReference>
<comment type="similarity">
    <text evidence="1">Belongs to the class IV-like SAM-binding methyltransferase superfamily. RNA methyltransferase TrmH family.</text>
</comment>
<protein>
    <submittedName>
        <fullName evidence="5">RNA methyltransferase, TrmH family</fullName>
    </submittedName>
</protein>
<dbReference type="SUPFAM" id="SSF55315">
    <property type="entry name" value="L30e-like"/>
    <property type="match status" value="1"/>
</dbReference>
<dbReference type="InterPro" id="IPR053888">
    <property type="entry name" value="MRM3-like_sub_bind"/>
</dbReference>
<evidence type="ECO:0000313" key="6">
    <source>
        <dbReference type="Proteomes" id="UP000199207"/>
    </source>
</evidence>
<dbReference type="GO" id="GO:0003723">
    <property type="term" value="F:RNA binding"/>
    <property type="evidence" value="ECO:0007669"/>
    <property type="project" value="InterPro"/>
</dbReference>
<dbReference type="InterPro" id="IPR001537">
    <property type="entry name" value="SpoU_MeTrfase"/>
</dbReference>
<proteinExistence type="inferred from homology"/>
<evidence type="ECO:0000259" key="4">
    <source>
        <dbReference type="SMART" id="SM00967"/>
    </source>
</evidence>
<dbReference type="InterPro" id="IPR029028">
    <property type="entry name" value="Alpha/beta_knot_MTases"/>
</dbReference>
<keyword evidence="3 5" id="KW-0808">Transferase</keyword>
<evidence type="ECO:0000256" key="3">
    <source>
        <dbReference type="ARBA" id="ARBA00022679"/>
    </source>
</evidence>
<dbReference type="RefSeq" id="WP_093840692.1">
    <property type="nucleotide sequence ID" value="NZ_FOLM01000014.1"/>
</dbReference>
<dbReference type="Pfam" id="PF00588">
    <property type="entry name" value="SpoU_methylase"/>
    <property type="match status" value="1"/>
</dbReference>
<dbReference type="Proteomes" id="UP000199207">
    <property type="component" value="Unassembled WGS sequence"/>
</dbReference>
<dbReference type="OrthoDB" id="9794400at2"/>
<keyword evidence="6" id="KW-1185">Reference proteome</keyword>
<dbReference type="CDD" id="cd18095">
    <property type="entry name" value="SpoU-like_rRNA-MTase"/>
    <property type="match status" value="1"/>
</dbReference>
<name>A0A1I1RXX8_9ACTN</name>
<feature type="domain" description="RNA 2-O ribose methyltransferase substrate binding" evidence="4">
    <location>
        <begin position="34"/>
        <end position="113"/>
    </location>
</feature>
<evidence type="ECO:0000256" key="2">
    <source>
        <dbReference type="ARBA" id="ARBA00022603"/>
    </source>
</evidence>
<dbReference type="InterPro" id="IPR029064">
    <property type="entry name" value="Ribosomal_eL30-like_sf"/>
</dbReference>
<keyword evidence="2 5" id="KW-0489">Methyltransferase</keyword>
<dbReference type="EMBL" id="FOLM01000014">
    <property type="protein sequence ID" value="SFD38967.1"/>
    <property type="molecule type" value="Genomic_DNA"/>
</dbReference>
<evidence type="ECO:0000313" key="5">
    <source>
        <dbReference type="EMBL" id="SFD38967.1"/>
    </source>
</evidence>
<dbReference type="PANTHER" id="PTHR43191:SF2">
    <property type="entry name" value="RRNA METHYLTRANSFERASE 3, MITOCHONDRIAL"/>
    <property type="match status" value="1"/>
</dbReference>
<sequence>MGPHAELTSAHSPRVVAARRLAKRSFRGKERRFLAEGPQAVREAAAHRAPDGTPALAELFATPAAAVRHGELLDAARAAGARVSVADEAVVAGLSQTVTPQGVVGVCRFLDRPLAEIAAAGPRLVAVLAQVRDPGNAGTVLRCADAAGADAVVLTDASVDPYNPKAVRASAGSLFHLPVATGVPVAEAVRELSAAGVRVLAADGAGDAGLDAELDAGRLAGPTAWLFGNEAWGLPGEIRELADAVVAVPIHGRAESLNLATAAAVCLYASARAQRAVPGASASSSTRLP</sequence>
<gene>
    <name evidence="5" type="ORF">SAMN05421773_11471</name>
</gene>
<dbReference type="Gene3D" id="3.30.1330.30">
    <property type="match status" value="1"/>
</dbReference>
<dbReference type="GO" id="GO:0032259">
    <property type="term" value="P:methylation"/>
    <property type="evidence" value="ECO:0007669"/>
    <property type="project" value="UniProtKB-KW"/>
</dbReference>
<dbReference type="PANTHER" id="PTHR43191">
    <property type="entry name" value="RRNA METHYLTRANSFERASE 3"/>
    <property type="match status" value="1"/>
</dbReference>
<organism evidence="5 6">
    <name type="scientific">Streptomyces aidingensis</name>
    <dbReference type="NCBI Taxonomy" id="910347"/>
    <lineage>
        <taxon>Bacteria</taxon>
        <taxon>Bacillati</taxon>
        <taxon>Actinomycetota</taxon>
        <taxon>Actinomycetes</taxon>
        <taxon>Kitasatosporales</taxon>
        <taxon>Streptomycetaceae</taxon>
        <taxon>Streptomyces</taxon>
    </lineage>
</organism>
<accession>A0A1I1RXX8</accession>